<name>A0ABW1TUL6_9BURK</name>
<evidence type="ECO:0000313" key="4">
    <source>
        <dbReference type="Proteomes" id="UP001596270"/>
    </source>
</evidence>
<sequence>MSITAPRAYKRIATEEAWATPELIQHYVRILDTGSLNDPGFYSLWGFFGKSQTPRALDLFNRIQDMGERRLADMDDTGIDMQLLLLTAPGVQIFDAATATALATSTNDQLAEAIRRHPTRFAGLAAVAPQAPQAAAKELERSVNRLGLKGVVINSHIQGEYLDDEKFWDIFAAAEALDVPVYIHPNTPSPQMIQPFLSRCLDAAIYGFAAETGLHALRLILSGVFDRFPKLRIVLGHLGEGLPYWLYRIDFMHAGIVRSNRSEGVKPLKKKPSDYLRENFYYTNSGMAWEPPVSYVQKLMGHDRVMYAMDYPYQYVAEEVTAMDNLPLSDEHKKMFFQTNAEALFKL</sequence>
<proteinExistence type="predicted"/>
<protein>
    <submittedName>
        <fullName evidence="3">Amidohydrolase family protein</fullName>
    </submittedName>
</protein>
<dbReference type="RefSeq" id="WP_371435712.1">
    <property type="nucleotide sequence ID" value="NZ_JBHSRS010000013.1"/>
</dbReference>
<dbReference type="EMBL" id="JBHSRS010000013">
    <property type="protein sequence ID" value="MFC6280747.1"/>
    <property type="molecule type" value="Genomic_DNA"/>
</dbReference>
<evidence type="ECO:0000256" key="1">
    <source>
        <dbReference type="ARBA" id="ARBA00023239"/>
    </source>
</evidence>
<evidence type="ECO:0000259" key="2">
    <source>
        <dbReference type="Pfam" id="PF04909"/>
    </source>
</evidence>
<comment type="caution">
    <text evidence="3">The sequence shown here is derived from an EMBL/GenBank/DDBJ whole genome shotgun (WGS) entry which is preliminary data.</text>
</comment>
<keyword evidence="1" id="KW-0456">Lyase</keyword>
<reference evidence="4" key="1">
    <citation type="journal article" date="2019" name="Int. J. Syst. Evol. Microbiol.">
        <title>The Global Catalogue of Microorganisms (GCM) 10K type strain sequencing project: providing services to taxonomists for standard genome sequencing and annotation.</title>
        <authorList>
            <consortium name="The Broad Institute Genomics Platform"/>
            <consortium name="The Broad Institute Genome Sequencing Center for Infectious Disease"/>
            <person name="Wu L."/>
            <person name="Ma J."/>
        </authorList>
    </citation>
    <scope>NUCLEOTIDE SEQUENCE [LARGE SCALE GENOMIC DNA]</scope>
    <source>
        <strain evidence="4">CCUG 39402</strain>
    </source>
</reference>
<dbReference type="InterPro" id="IPR006680">
    <property type="entry name" value="Amidohydro-rel"/>
</dbReference>
<dbReference type="SUPFAM" id="SSF51556">
    <property type="entry name" value="Metallo-dependent hydrolases"/>
    <property type="match status" value="1"/>
</dbReference>
<gene>
    <name evidence="3" type="ORF">ACFQND_05820</name>
</gene>
<feature type="domain" description="Amidohydrolase-related" evidence="2">
    <location>
        <begin position="68"/>
        <end position="347"/>
    </location>
</feature>
<dbReference type="Pfam" id="PF04909">
    <property type="entry name" value="Amidohydro_2"/>
    <property type="match status" value="1"/>
</dbReference>
<dbReference type="InterPro" id="IPR032466">
    <property type="entry name" value="Metal_Hydrolase"/>
</dbReference>
<dbReference type="PANTHER" id="PTHR21240:SF30">
    <property type="entry name" value="AMIDOHYDROLASE-RELATED DOMAIN-CONTAINING PROTEIN-RELATED"/>
    <property type="match status" value="1"/>
</dbReference>
<keyword evidence="4" id="KW-1185">Reference proteome</keyword>
<dbReference type="InterPro" id="IPR032465">
    <property type="entry name" value="ACMSD"/>
</dbReference>
<dbReference type="Proteomes" id="UP001596270">
    <property type="component" value="Unassembled WGS sequence"/>
</dbReference>
<organism evidence="3 4">
    <name type="scientific">Polaromonas aquatica</name>
    <dbReference type="NCBI Taxonomy" id="332657"/>
    <lineage>
        <taxon>Bacteria</taxon>
        <taxon>Pseudomonadati</taxon>
        <taxon>Pseudomonadota</taxon>
        <taxon>Betaproteobacteria</taxon>
        <taxon>Burkholderiales</taxon>
        <taxon>Comamonadaceae</taxon>
        <taxon>Polaromonas</taxon>
    </lineage>
</organism>
<dbReference type="Gene3D" id="3.20.20.140">
    <property type="entry name" value="Metal-dependent hydrolases"/>
    <property type="match status" value="1"/>
</dbReference>
<dbReference type="PANTHER" id="PTHR21240">
    <property type="entry name" value="2-AMINO-3-CARBOXYLMUCONATE-6-SEMIALDEHYDE DECARBOXYLASE"/>
    <property type="match status" value="1"/>
</dbReference>
<accession>A0ABW1TUL6</accession>
<evidence type="ECO:0000313" key="3">
    <source>
        <dbReference type="EMBL" id="MFC6280747.1"/>
    </source>
</evidence>